<name>A0ABR3IPV1_9AGAR</name>
<gene>
    <name evidence="4" type="ORF">HGRIS_000829</name>
</gene>
<dbReference type="EMBL" id="JASNQZ010000018">
    <property type="protein sequence ID" value="KAL0945331.1"/>
    <property type="molecule type" value="Genomic_DNA"/>
</dbReference>
<comment type="similarity">
    <text evidence="1">Belongs to the isochorismatase family.</text>
</comment>
<dbReference type="PANTHER" id="PTHR43540">
    <property type="entry name" value="PEROXYUREIDOACRYLATE/UREIDOACRYLATE AMIDOHYDROLASE-RELATED"/>
    <property type="match status" value="1"/>
</dbReference>
<proteinExistence type="inferred from homology"/>
<feature type="domain" description="Isochorismatase-like" evidence="3">
    <location>
        <begin position="25"/>
        <end position="161"/>
    </location>
</feature>
<evidence type="ECO:0000256" key="2">
    <source>
        <dbReference type="ARBA" id="ARBA00022801"/>
    </source>
</evidence>
<dbReference type="SUPFAM" id="SSF52499">
    <property type="entry name" value="Isochorismatase-like hydrolases"/>
    <property type="match status" value="1"/>
</dbReference>
<dbReference type="Pfam" id="PF00857">
    <property type="entry name" value="Isochorismatase"/>
    <property type="match status" value="1"/>
</dbReference>
<sequence length="205" mass="21976">MPSAAIPPTSPLASPHAPYIAMQHVLLLLDVQTAMLADPPKGVPDSQSVRENIQALLSAARAARPPPLIVHVRNCGDPGEPDETGTPGWQLAFPPAKHEIIVDKLKNNAFAGTKLGEIIRPDAEIVVAGMQSDFCVRATCSFALGRGNEVLLIRGAHATYDRIEVWYGGSITPAARIEAEIESELEEAGVILLDMKDIDGIFTDR</sequence>
<evidence type="ECO:0000259" key="3">
    <source>
        <dbReference type="Pfam" id="PF00857"/>
    </source>
</evidence>
<keyword evidence="5" id="KW-1185">Reference proteome</keyword>
<evidence type="ECO:0000313" key="5">
    <source>
        <dbReference type="Proteomes" id="UP001556367"/>
    </source>
</evidence>
<dbReference type="InterPro" id="IPR000868">
    <property type="entry name" value="Isochorismatase-like_dom"/>
</dbReference>
<evidence type="ECO:0000256" key="1">
    <source>
        <dbReference type="ARBA" id="ARBA00006336"/>
    </source>
</evidence>
<dbReference type="InterPro" id="IPR036380">
    <property type="entry name" value="Isochorismatase-like_sf"/>
</dbReference>
<dbReference type="Proteomes" id="UP001556367">
    <property type="component" value="Unassembled WGS sequence"/>
</dbReference>
<reference evidence="5" key="1">
    <citation type="submission" date="2024-06" db="EMBL/GenBank/DDBJ databases">
        <title>Multi-omics analyses provide insights into the biosynthesis of the anticancer antibiotic pleurotin in Hohenbuehelia grisea.</title>
        <authorList>
            <person name="Weaver J.A."/>
            <person name="Alberti F."/>
        </authorList>
    </citation>
    <scope>NUCLEOTIDE SEQUENCE [LARGE SCALE GENOMIC DNA]</scope>
    <source>
        <strain evidence="5">T-177</strain>
    </source>
</reference>
<keyword evidence="2" id="KW-0378">Hydrolase</keyword>
<organism evidence="4 5">
    <name type="scientific">Hohenbuehelia grisea</name>
    <dbReference type="NCBI Taxonomy" id="104357"/>
    <lineage>
        <taxon>Eukaryota</taxon>
        <taxon>Fungi</taxon>
        <taxon>Dikarya</taxon>
        <taxon>Basidiomycota</taxon>
        <taxon>Agaricomycotina</taxon>
        <taxon>Agaricomycetes</taxon>
        <taxon>Agaricomycetidae</taxon>
        <taxon>Agaricales</taxon>
        <taxon>Pleurotineae</taxon>
        <taxon>Pleurotaceae</taxon>
        <taxon>Hohenbuehelia</taxon>
    </lineage>
</organism>
<dbReference type="Gene3D" id="3.40.50.850">
    <property type="entry name" value="Isochorismatase-like"/>
    <property type="match status" value="1"/>
</dbReference>
<accession>A0ABR3IPV1</accession>
<protein>
    <recommendedName>
        <fullName evidence="3">Isochorismatase-like domain-containing protein</fullName>
    </recommendedName>
</protein>
<comment type="caution">
    <text evidence="4">The sequence shown here is derived from an EMBL/GenBank/DDBJ whole genome shotgun (WGS) entry which is preliminary data.</text>
</comment>
<evidence type="ECO:0000313" key="4">
    <source>
        <dbReference type="EMBL" id="KAL0945331.1"/>
    </source>
</evidence>
<dbReference type="InterPro" id="IPR050272">
    <property type="entry name" value="Isochorismatase-like_hydrls"/>
</dbReference>